<sequence>MSVLLIGDRADVLLIKYKLLERNWRLDIEQCYSFESAESKLQGSNFNCIVYAPFWWPDQSVQYQKLKALNQTFGVPIRVGRENE</sequence>
<keyword evidence="2" id="KW-1185">Reference proteome</keyword>
<evidence type="ECO:0000313" key="1">
    <source>
        <dbReference type="EMBL" id="GET44169.1"/>
    </source>
</evidence>
<dbReference type="Proteomes" id="UP001050975">
    <property type="component" value="Unassembled WGS sequence"/>
</dbReference>
<protein>
    <submittedName>
        <fullName evidence="1">Uncharacterized protein</fullName>
    </submittedName>
</protein>
<organism evidence="1 2">
    <name type="scientific">Microseira wollei NIES-4236</name>
    <dbReference type="NCBI Taxonomy" id="2530354"/>
    <lineage>
        <taxon>Bacteria</taxon>
        <taxon>Bacillati</taxon>
        <taxon>Cyanobacteriota</taxon>
        <taxon>Cyanophyceae</taxon>
        <taxon>Oscillatoriophycideae</taxon>
        <taxon>Aerosakkonematales</taxon>
        <taxon>Aerosakkonemataceae</taxon>
        <taxon>Microseira</taxon>
    </lineage>
</organism>
<gene>
    <name evidence="1" type="ORF">MiSe_89950</name>
</gene>
<dbReference type="AlphaFoldDB" id="A0AAV3WPV7"/>
<dbReference type="EMBL" id="BLAY01000300">
    <property type="protein sequence ID" value="GET44169.1"/>
    <property type="molecule type" value="Genomic_DNA"/>
</dbReference>
<name>A0AAV3WPV7_9CYAN</name>
<proteinExistence type="predicted"/>
<dbReference type="RefSeq" id="WP_226593727.1">
    <property type="nucleotide sequence ID" value="NZ_BLAY01000300.1"/>
</dbReference>
<accession>A0AAV3WPV7</accession>
<reference evidence="1" key="1">
    <citation type="submission" date="2019-10" db="EMBL/GenBank/DDBJ databases">
        <title>Draft genome sequece of Microseira wollei NIES-4236.</title>
        <authorList>
            <person name="Yamaguchi H."/>
            <person name="Suzuki S."/>
            <person name="Kawachi M."/>
        </authorList>
    </citation>
    <scope>NUCLEOTIDE SEQUENCE</scope>
    <source>
        <strain evidence="1">NIES-4236</strain>
    </source>
</reference>
<comment type="caution">
    <text evidence="1">The sequence shown here is derived from an EMBL/GenBank/DDBJ whole genome shotgun (WGS) entry which is preliminary data.</text>
</comment>
<evidence type="ECO:0000313" key="2">
    <source>
        <dbReference type="Proteomes" id="UP001050975"/>
    </source>
</evidence>